<gene>
    <name evidence="3" type="ORF">VVD49_11230</name>
</gene>
<reference evidence="3 4" key="1">
    <citation type="submission" date="2024-01" db="EMBL/GenBank/DDBJ databases">
        <title>Uliginosibacterium soil sp. nov.</title>
        <authorList>
            <person name="Lv Y."/>
        </authorList>
    </citation>
    <scope>NUCLEOTIDE SEQUENCE [LARGE SCALE GENOMIC DNA]</scope>
    <source>
        <strain evidence="3 4">H3</strain>
    </source>
</reference>
<sequence>MLAPDHPSSTHTPLAAESLPTMPLLDRYTTPADRYDELLAANGKPRAHWSEIIKHLDWMGPRALQEAREAMQQQIASNGVTYNVYADPRGADRPWDLDLLPQVLPAEEWEGIAAAIRQRATLLNAILRDLYGPQKLIAENQLPASIIQGHPGFLRACRGIETPGGIHLHLYAADIARAPDGQWWIVSDRTQAPSGAGYALENRALIGSQFPELLRTLRVQPLNTFFQTFRDSLAQWAPRDDEAPLIVLLTPGALNETYFEHAYLARHMGIPLVEGQDLTVRNGAVFLKTLAGLRRVHAIMRRTDDSWCDPMELRPESALGVPGLVDVARKGGVLIANALGSGLIESGALLGFLPSVCEHLLGEELQMPSVATWWCGEEPALEEVAERLDSLVIKNAYGFAAEGPVFGGDLDAEEREALIKRIHEQPRNFVGQEMVSMSRVPIWASRNASLEPRLTGVRVYAAATPNGYIVMPGGLSRVAGIKDTRVITIQRGGGSKDTWVLAGSQEELPLPTQPKAEDYPTIVTEHDHGSLASRTGESMFWLARYVERADCALRLLRCGLRQQLAADDAEWPALHAAGLRSGVIAKRTTQDKPLSPQAILLISLKDANFPSGPISNLQNVIRLARTLRDRLAPDSWRIYNRLDRLTTSWMRGTHTLSDALEFLDQSLMCLITLSGYSMEHMTRDAGWRFQSIGRRVERMQFLSIALDSLLVPIEGPPALASLIDLSDAVLTYRRRYQRAPERGPVSELLLTDRDNPRAFLYQLESLADHVGQLPGQLPADISTPLRLLAENLLSRKPEDWVGSSQEGTALRGLLLAAWEAGNELANALQNRYFSHLDVRTTIS</sequence>
<dbReference type="RefSeq" id="WP_327599270.1">
    <property type="nucleotide sequence ID" value="NZ_JAYXHS010000002.1"/>
</dbReference>
<dbReference type="Gene3D" id="3.30.1490.270">
    <property type="match status" value="1"/>
</dbReference>
<dbReference type="SUPFAM" id="SSF56059">
    <property type="entry name" value="Glutathione synthetase ATP-binding domain-like"/>
    <property type="match status" value="1"/>
</dbReference>
<accession>A0ABU6K305</accession>
<feature type="domain" description="DUF403" evidence="1">
    <location>
        <begin position="531"/>
        <end position="833"/>
    </location>
</feature>
<dbReference type="InterPro" id="IPR025841">
    <property type="entry name" value="CP_ATPgrasp_2"/>
</dbReference>
<name>A0ABU6K305_9RHOO</name>
<dbReference type="Pfam" id="PF04168">
    <property type="entry name" value="Alpha-E"/>
    <property type="match status" value="1"/>
</dbReference>
<feature type="domain" description="Circularly permuted ATP-grasp type 2" evidence="2">
    <location>
        <begin position="101"/>
        <end position="479"/>
    </location>
</feature>
<dbReference type="InterPro" id="IPR051680">
    <property type="entry name" value="ATP-dep_Glu-Cys_Ligase-2"/>
</dbReference>
<evidence type="ECO:0000313" key="4">
    <source>
        <dbReference type="Proteomes" id="UP001331561"/>
    </source>
</evidence>
<protein>
    <submittedName>
        <fullName evidence="3">Circularly permuted type 2 ATP-grasp protein</fullName>
    </submittedName>
</protein>
<dbReference type="Gene3D" id="3.40.50.11290">
    <property type="match status" value="1"/>
</dbReference>
<dbReference type="EMBL" id="JAYXHS010000002">
    <property type="protein sequence ID" value="MEC5386298.1"/>
    <property type="molecule type" value="Genomic_DNA"/>
</dbReference>
<organism evidence="3 4">
    <name type="scientific">Uliginosibacterium silvisoli</name>
    <dbReference type="NCBI Taxonomy" id="3114758"/>
    <lineage>
        <taxon>Bacteria</taxon>
        <taxon>Pseudomonadati</taxon>
        <taxon>Pseudomonadota</taxon>
        <taxon>Betaproteobacteria</taxon>
        <taxon>Rhodocyclales</taxon>
        <taxon>Zoogloeaceae</taxon>
        <taxon>Uliginosibacterium</taxon>
    </lineage>
</organism>
<evidence type="ECO:0000259" key="2">
    <source>
        <dbReference type="Pfam" id="PF14403"/>
    </source>
</evidence>
<keyword evidence="4" id="KW-1185">Reference proteome</keyword>
<evidence type="ECO:0000259" key="1">
    <source>
        <dbReference type="Pfam" id="PF04168"/>
    </source>
</evidence>
<dbReference type="Pfam" id="PF14403">
    <property type="entry name" value="CP_ATPgrasp_2"/>
    <property type="match status" value="1"/>
</dbReference>
<comment type="caution">
    <text evidence="3">The sequence shown here is derived from an EMBL/GenBank/DDBJ whole genome shotgun (WGS) entry which is preliminary data.</text>
</comment>
<dbReference type="Proteomes" id="UP001331561">
    <property type="component" value="Unassembled WGS sequence"/>
</dbReference>
<dbReference type="PANTHER" id="PTHR34595">
    <property type="entry name" value="BLR5612 PROTEIN"/>
    <property type="match status" value="1"/>
</dbReference>
<proteinExistence type="predicted"/>
<evidence type="ECO:0000313" key="3">
    <source>
        <dbReference type="EMBL" id="MEC5386298.1"/>
    </source>
</evidence>
<dbReference type="InterPro" id="IPR007296">
    <property type="entry name" value="DUF403"/>
</dbReference>
<dbReference type="PANTHER" id="PTHR34595:SF2">
    <property type="entry name" value="BLR2978 PROTEIN"/>
    <property type="match status" value="1"/>
</dbReference>